<proteinExistence type="predicted"/>
<dbReference type="RefSeq" id="WP_344510965.1">
    <property type="nucleotide sequence ID" value="NZ_BAAATU010000019.1"/>
</dbReference>
<organism evidence="1 2">
    <name type="scientific">Streptomyces pulveraceus</name>
    <dbReference type="NCBI Taxonomy" id="68258"/>
    <lineage>
        <taxon>Bacteria</taxon>
        <taxon>Bacillati</taxon>
        <taxon>Actinomycetota</taxon>
        <taxon>Actinomycetes</taxon>
        <taxon>Kitasatosporales</taxon>
        <taxon>Streptomycetaceae</taxon>
        <taxon>Streptomyces</taxon>
    </lineage>
</organism>
<sequence>MSRLYVVTGAPGAGKSTLLPHLAVYAFATVDFDELLERDGSLLGINITSPLADSVWPAYNRLWVKITAMMLRAGGDVLVLCPLTPAEWAGASAGTTGPPHVLWARLDCADADRRTRLAVRGWKSDQIEEALKDAEELRHTVDREFTTTGRSPAETAAALGLWINSNKE</sequence>
<dbReference type="Gene3D" id="3.40.50.300">
    <property type="entry name" value="P-loop containing nucleotide triphosphate hydrolases"/>
    <property type="match status" value="1"/>
</dbReference>
<comment type="caution">
    <text evidence="1">The sequence shown here is derived from an EMBL/GenBank/DDBJ whole genome shotgun (WGS) entry which is preliminary data.</text>
</comment>
<dbReference type="InterPro" id="IPR027417">
    <property type="entry name" value="P-loop_NTPase"/>
</dbReference>
<reference evidence="2" key="1">
    <citation type="journal article" date="2019" name="Int. J. Syst. Evol. Microbiol.">
        <title>The Global Catalogue of Microorganisms (GCM) 10K type strain sequencing project: providing services to taxonomists for standard genome sequencing and annotation.</title>
        <authorList>
            <consortium name="The Broad Institute Genomics Platform"/>
            <consortium name="The Broad Institute Genome Sequencing Center for Infectious Disease"/>
            <person name="Wu L."/>
            <person name="Ma J."/>
        </authorList>
    </citation>
    <scope>NUCLEOTIDE SEQUENCE [LARGE SCALE GENOMIC DNA]</scope>
    <source>
        <strain evidence="2">JCM 4147</strain>
    </source>
</reference>
<protein>
    <submittedName>
        <fullName evidence="1">Uncharacterized protein</fullName>
    </submittedName>
</protein>
<accession>A0ABW1GP59</accession>
<dbReference type="EMBL" id="JBHSPU010000016">
    <property type="protein sequence ID" value="MFC5915422.1"/>
    <property type="molecule type" value="Genomic_DNA"/>
</dbReference>
<keyword evidence="2" id="KW-1185">Reference proteome</keyword>
<dbReference type="SUPFAM" id="SSF52540">
    <property type="entry name" value="P-loop containing nucleoside triphosphate hydrolases"/>
    <property type="match status" value="1"/>
</dbReference>
<gene>
    <name evidence="1" type="ORF">ACFP1B_18655</name>
</gene>
<dbReference type="Proteomes" id="UP001596200">
    <property type="component" value="Unassembled WGS sequence"/>
</dbReference>
<evidence type="ECO:0000313" key="2">
    <source>
        <dbReference type="Proteomes" id="UP001596200"/>
    </source>
</evidence>
<name>A0ABW1GP59_9ACTN</name>
<evidence type="ECO:0000313" key="1">
    <source>
        <dbReference type="EMBL" id="MFC5915422.1"/>
    </source>
</evidence>